<proteinExistence type="predicted"/>
<reference evidence="1" key="1">
    <citation type="submission" date="2015-10" db="EMBL/GenBank/DDBJ databases">
        <authorList>
            <person name="Gilbert D.G."/>
        </authorList>
    </citation>
    <scope>NUCLEOTIDE SEQUENCE</scope>
</reference>
<evidence type="ECO:0000313" key="1">
    <source>
        <dbReference type="EMBL" id="CUS45427.1"/>
    </source>
</evidence>
<dbReference type="AlphaFoldDB" id="A0A160TMK4"/>
<gene>
    <name evidence="1" type="ORF">MGWOODY_Smn227</name>
</gene>
<accession>A0A160TMK4</accession>
<name>A0A160TMK4_9ZZZZ</name>
<protein>
    <submittedName>
        <fullName evidence="1">Uncharacterized protein</fullName>
    </submittedName>
</protein>
<organism evidence="1">
    <name type="scientific">hydrothermal vent metagenome</name>
    <dbReference type="NCBI Taxonomy" id="652676"/>
    <lineage>
        <taxon>unclassified sequences</taxon>
        <taxon>metagenomes</taxon>
        <taxon>ecological metagenomes</taxon>
    </lineage>
</organism>
<sequence length="120" mass="13333">MARAARLERLDAHRVELETAYRAALIAALRTTAAGRFGLFDHHQDKDTCKRAAAVVDPIVTLGEEIDEMRSQLGIEPFALHQEFLASRGRPKSPQAVGEAKQAQQWLNRLEADTPGERDS</sequence>
<dbReference type="EMBL" id="CZQE01000257">
    <property type="protein sequence ID" value="CUS45427.1"/>
    <property type="molecule type" value="Genomic_DNA"/>
</dbReference>